<organism evidence="6 7">
    <name type="scientific">Actinocatenispora thailandica</name>
    <dbReference type="NCBI Taxonomy" id="227318"/>
    <lineage>
        <taxon>Bacteria</taxon>
        <taxon>Bacillati</taxon>
        <taxon>Actinomycetota</taxon>
        <taxon>Actinomycetes</taxon>
        <taxon>Micromonosporales</taxon>
        <taxon>Micromonosporaceae</taxon>
        <taxon>Actinocatenispora</taxon>
    </lineage>
</organism>
<dbReference type="PANTHER" id="PTHR13170:SF16">
    <property type="entry name" value="PROTEIN O-GLCNACASE"/>
    <property type="match status" value="1"/>
</dbReference>
<dbReference type="AlphaFoldDB" id="A0A7R7DNI8"/>
<dbReference type="GO" id="GO:1901135">
    <property type="term" value="P:carbohydrate derivative metabolic process"/>
    <property type="evidence" value="ECO:0007669"/>
    <property type="project" value="UniProtKB-ARBA"/>
</dbReference>
<evidence type="ECO:0000313" key="6">
    <source>
        <dbReference type="EMBL" id="BCJ35019.1"/>
    </source>
</evidence>
<feature type="chain" id="PRO_5038775916" evidence="4">
    <location>
        <begin position="25"/>
        <end position="654"/>
    </location>
</feature>
<dbReference type="Pfam" id="PF02838">
    <property type="entry name" value="Glyco_hydro_20b"/>
    <property type="match status" value="1"/>
</dbReference>
<dbReference type="RefSeq" id="WP_203961646.1">
    <property type="nucleotide sequence ID" value="NZ_AP023355.1"/>
</dbReference>
<accession>A0A7R7DNI8</accession>
<gene>
    <name evidence="6" type="ORF">Athai_25220</name>
</gene>
<comment type="similarity">
    <text evidence="3">Belongs to the glycosyl hydrolase 84 family.</text>
</comment>
<dbReference type="Gene3D" id="1.20.58.460">
    <property type="entry name" value="Hyaluronidase post-catalytic domain-like"/>
    <property type="match status" value="1"/>
</dbReference>
<proteinExistence type="inferred from homology"/>
<keyword evidence="2 3" id="KW-0326">Glycosidase</keyword>
<dbReference type="KEGG" id="atl:Athai_25220"/>
<feature type="signal peptide" evidence="4">
    <location>
        <begin position="1"/>
        <end position="24"/>
    </location>
</feature>
<evidence type="ECO:0000313" key="7">
    <source>
        <dbReference type="Proteomes" id="UP000611640"/>
    </source>
</evidence>
<feature type="active site" description="Proton donor" evidence="3">
    <location>
        <position position="317"/>
    </location>
</feature>
<dbReference type="PANTHER" id="PTHR13170">
    <property type="entry name" value="O-GLCNACASE"/>
    <property type="match status" value="1"/>
</dbReference>
<dbReference type="Proteomes" id="UP000611640">
    <property type="component" value="Chromosome"/>
</dbReference>
<dbReference type="InterPro" id="IPR051822">
    <property type="entry name" value="Glycosyl_Hydrolase_84"/>
</dbReference>
<evidence type="ECO:0000256" key="1">
    <source>
        <dbReference type="ARBA" id="ARBA00022801"/>
    </source>
</evidence>
<evidence type="ECO:0000256" key="4">
    <source>
        <dbReference type="SAM" id="SignalP"/>
    </source>
</evidence>
<reference evidence="6 7" key="1">
    <citation type="submission" date="2020-08" db="EMBL/GenBank/DDBJ databases">
        <title>Whole genome shotgun sequence of Actinocatenispora thailandica NBRC 105041.</title>
        <authorList>
            <person name="Komaki H."/>
            <person name="Tamura T."/>
        </authorList>
    </citation>
    <scope>NUCLEOTIDE SEQUENCE [LARGE SCALE GENOMIC DNA]</scope>
    <source>
        <strain evidence="6 7">NBRC 105041</strain>
    </source>
</reference>
<dbReference type="Gene3D" id="3.30.379.10">
    <property type="entry name" value="Chitobiase/beta-hexosaminidase domain 2-like"/>
    <property type="match status" value="1"/>
</dbReference>
<dbReference type="Pfam" id="PF21774">
    <property type="entry name" value="NagJ_C"/>
    <property type="match status" value="1"/>
</dbReference>
<keyword evidence="4" id="KW-0732">Signal</keyword>
<evidence type="ECO:0000259" key="5">
    <source>
        <dbReference type="PROSITE" id="PS52009"/>
    </source>
</evidence>
<dbReference type="Pfam" id="PF07555">
    <property type="entry name" value="NAGidase"/>
    <property type="match status" value="1"/>
</dbReference>
<dbReference type="InterPro" id="IPR029018">
    <property type="entry name" value="Hex-like_dom2"/>
</dbReference>
<dbReference type="GO" id="GO:0015929">
    <property type="term" value="F:hexosaminidase activity"/>
    <property type="evidence" value="ECO:0007669"/>
    <property type="project" value="UniProtKB-ARBA"/>
</dbReference>
<dbReference type="InterPro" id="IPR011496">
    <property type="entry name" value="O-GlcNAcase_cat"/>
</dbReference>
<dbReference type="InterPro" id="IPR017853">
    <property type="entry name" value="GH"/>
</dbReference>
<dbReference type="InterPro" id="IPR049019">
    <property type="entry name" value="NagJ-like_helical"/>
</dbReference>
<dbReference type="Gene3D" id="3.20.20.80">
    <property type="entry name" value="Glycosidases"/>
    <property type="match status" value="1"/>
</dbReference>
<dbReference type="SUPFAM" id="SSF55545">
    <property type="entry name" value="beta-N-acetylhexosaminidase-like domain"/>
    <property type="match status" value="1"/>
</dbReference>
<feature type="domain" description="GH84" evidence="5">
    <location>
        <begin position="202"/>
        <end position="482"/>
    </location>
</feature>
<dbReference type="EMBL" id="AP023355">
    <property type="protein sequence ID" value="BCJ35019.1"/>
    <property type="molecule type" value="Genomic_DNA"/>
</dbReference>
<dbReference type="SUPFAM" id="SSF51445">
    <property type="entry name" value="(Trans)glycosidases"/>
    <property type="match status" value="1"/>
</dbReference>
<dbReference type="PROSITE" id="PS52009">
    <property type="entry name" value="GH84"/>
    <property type="match status" value="1"/>
</dbReference>
<evidence type="ECO:0000256" key="2">
    <source>
        <dbReference type="ARBA" id="ARBA00023295"/>
    </source>
</evidence>
<evidence type="ECO:0000256" key="3">
    <source>
        <dbReference type="PROSITE-ProRule" id="PRU01353"/>
    </source>
</evidence>
<dbReference type="GO" id="GO:0005975">
    <property type="term" value="P:carbohydrate metabolic process"/>
    <property type="evidence" value="ECO:0007669"/>
    <property type="project" value="UniProtKB-ARBA"/>
</dbReference>
<keyword evidence="1 3" id="KW-0378">Hydrolase</keyword>
<name>A0A7R7DNI8_9ACTN</name>
<sequence length="654" mass="69098">MRVFRALPTAAAILFASATLSASAASATPSASLVGAATPSAAVGSTATARALVPRLAPTPQQVSPGRGTLPVPSTVTVVVGSGADPAARTALTATLRAAGARQVRTVSPARAAPAGALTVYLGGPTENAATAGALAGLHAGGPAGLAAQGYVLASGREHGHGVLALSGVDGAGTFYAVQTLRQLISHHTLPAVTVRDWPAMPIRGTIEGFYGTPWSHADRLDQLDFYGAHKLNTYEYSPKDDPYLRSQWRDEYPDAQLAQLSELVQRAEANHVRFTYALSPGLSVCYSSADDLAKLVAKFEQVYAIGVRSFNIPLDDISYTKWNCDADAQKFGTGAAAAGAAQAYLLNAVNAAFVARHDDVAPLQTVATEYYDVTESPYKKALRDRLDPDVVVMWTGIGVIAHQVTVEQARQAKQVFGHDILLWDNYPVNDYLRGRLEMAPYLHRQAGLAGVLAGDTANPMNQAAASKIALYTVADFCWNDRAYDPQRSWSAGIDEYAGGNHRFAAALRAFADVEYQVPKITGEQAPELSAAIKDFWTAWAAHDAHGIATFEHRVAAFAAAPGVIRQRAEPSFVTETDPWLTSMAAWGQAMTTALDLLHARRAGDTDRAAADRAAIADQVAAATRPVDPIDGKTPVKVGDGVVDQFVTDALGGT</sequence>
<protein>
    <submittedName>
        <fullName evidence="6">Beta-N-acetylglucosaminidase</fullName>
    </submittedName>
</protein>
<dbReference type="InterPro" id="IPR015882">
    <property type="entry name" value="HEX_bac_N"/>
</dbReference>
<keyword evidence="7" id="KW-1185">Reference proteome</keyword>